<dbReference type="EMBL" id="SDMP01000015">
    <property type="protein sequence ID" value="RYR06452.1"/>
    <property type="molecule type" value="Genomic_DNA"/>
</dbReference>
<dbReference type="SUPFAM" id="SSF103511">
    <property type="entry name" value="Chlorophyll a-b binding protein"/>
    <property type="match status" value="1"/>
</dbReference>
<organism evidence="2 3">
    <name type="scientific">Arachis hypogaea</name>
    <name type="common">Peanut</name>
    <dbReference type="NCBI Taxonomy" id="3818"/>
    <lineage>
        <taxon>Eukaryota</taxon>
        <taxon>Viridiplantae</taxon>
        <taxon>Streptophyta</taxon>
        <taxon>Embryophyta</taxon>
        <taxon>Tracheophyta</taxon>
        <taxon>Spermatophyta</taxon>
        <taxon>Magnoliopsida</taxon>
        <taxon>eudicotyledons</taxon>
        <taxon>Gunneridae</taxon>
        <taxon>Pentapetalae</taxon>
        <taxon>rosids</taxon>
        <taxon>fabids</taxon>
        <taxon>Fabales</taxon>
        <taxon>Fabaceae</taxon>
        <taxon>Papilionoideae</taxon>
        <taxon>50 kb inversion clade</taxon>
        <taxon>dalbergioids sensu lato</taxon>
        <taxon>Dalbergieae</taxon>
        <taxon>Pterocarpus clade</taxon>
        <taxon>Arachis</taxon>
    </lineage>
</organism>
<evidence type="ECO:0000256" key="1">
    <source>
        <dbReference type="SAM" id="MobiDB-lite"/>
    </source>
</evidence>
<dbReference type="STRING" id="3818.A0A444YWZ4"/>
<feature type="region of interest" description="Disordered" evidence="1">
    <location>
        <begin position="178"/>
        <end position="242"/>
    </location>
</feature>
<reference evidence="2 3" key="1">
    <citation type="submission" date="2019-01" db="EMBL/GenBank/DDBJ databases">
        <title>Sequencing of cultivated peanut Arachis hypogaea provides insights into genome evolution and oil improvement.</title>
        <authorList>
            <person name="Chen X."/>
        </authorList>
    </citation>
    <scope>NUCLEOTIDE SEQUENCE [LARGE SCALE GENOMIC DNA]</scope>
    <source>
        <strain evidence="3">cv. Fuhuasheng</strain>
        <tissue evidence="2">Leaves</tissue>
    </source>
</reference>
<name>A0A444YWZ4_ARAHY</name>
<comment type="caution">
    <text evidence="2">The sequence shown here is derived from an EMBL/GenBank/DDBJ whole genome shotgun (WGS) entry which is preliminary data.</text>
</comment>
<sequence>MSVTTTIPSIKISTCSSSPCCSSTTTSSHSLRYKPYYNVFTIRNSQAEGPLRRPVAPPVREEPSSGGSPPQPLKPSPPSPNKPASSYVVVDDKNVVTLEFQRQKAKELQEYFKQKKLDEADQGPAFGFIGKNEINNGRWAMFGFAVGLLTEYATGSDFVDQNDVLKAGMEVDQAAERVNTNSGDEKKLTENTSMNGKASEKIESCSDSRDRKKNMALKKGCLPEEPEDLRTPRPTRKAKNKNIATKLAKGSSSYANLVSKRFRKIWYRKFVSPSAILSSSEFINASSKELLSGLYSKAVDCMFPMKDKRFDLFESFFYRYRISEFHDEAELASSLVNVNGGNTEKTVGSDVHNKKNEKRKRKYDKLENKLRPKMKSLSGLSDVNISCSSTVDTKKPVRKLKRRKVEEVSLNQLENLEKTSNESIGGYISVPEAPQSLTCLASENAGSEMKNKDEAAQGHQSAQAASVNTQSTKCSSLIIDLQLESPSIPSGICQNNGENKEALVLMRLNPDLNVAREGFDGNNTCNGMCKIPAKLVVGNVMVNETGSKCRMDKVSERNPMNEHVTPEVGTVMVNETGIKDRTEKVAEGCPSTKLAAEIPDLNGTVSESNSILTEFDNVSIPSSEWKSERSRILSTCTRTKTSSGRPEDNGEAGGNCLLLRFAPGDYVPSKEDLMAAFFRFGPLKASDTKLFKDTASAQIVFVKNADAGEAFHSLQQNNPFGAALVDCKLHHLAAASPPLTQLITSAWPLGSVVQPMTSSLPTSSKAQKMTPTRPNGCTGQLMTPAKLMTSTQPIGSAVQFMNSPRPNGCIAQLMTTTQPTGSTMQMMNPIRPTGSTMQLMTPTRPTGSTMQMRTPKWPIGSTPTPGEAHPPLNIIRQNLQMMTSMLENSGNNLPPQMRAKLDSELKNLLKKVNSKAGSSLPKSEH</sequence>
<feature type="compositionally biased region" description="Basic and acidic residues" evidence="1">
    <location>
        <begin position="198"/>
        <end position="210"/>
    </location>
</feature>
<feature type="compositionally biased region" description="Low complexity" evidence="1">
    <location>
        <begin position="457"/>
        <end position="466"/>
    </location>
</feature>
<dbReference type="Proteomes" id="UP000289738">
    <property type="component" value="Chromosome B05"/>
</dbReference>
<accession>A0A444YWZ4</accession>
<dbReference type="PANTHER" id="PTHR35491:SF12">
    <property type="entry name" value="RRM DOMAIN-CONTAINING PROTEIN"/>
    <property type="match status" value="1"/>
</dbReference>
<protein>
    <submittedName>
        <fullName evidence="2">Uncharacterized protein</fullName>
    </submittedName>
</protein>
<evidence type="ECO:0000313" key="2">
    <source>
        <dbReference type="EMBL" id="RYR06452.1"/>
    </source>
</evidence>
<gene>
    <name evidence="2" type="ORF">Ahy_B05g073787</name>
</gene>
<dbReference type="PANTHER" id="PTHR35491">
    <property type="entry name" value="OS12G0638500-LIKE PROTEIN"/>
    <property type="match status" value="1"/>
</dbReference>
<feature type="region of interest" description="Disordered" evidence="1">
    <location>
        <begin position="48"/>
        <end position="87"/>
    </location>
</feature>
<feature type="compositionally biased region" description="Pro residues" evidence="1">
    <location>
        <begin position="69"/>
        <end position="81"/>
    </location>
</feature>
<feature type="region of interest" description="Disordered" evidence="1">
    <location>
        <begin position="448"/>
        <end position="467"/>
    </location>
</feature>
<dbReference type="AlphaFoldDB" id="A0A444YWZ4"/>
<keyword evidence="3" id="KW-1185">Reference proteome</keyword>
<evidence type="ECO:0000313" key="3">
    <source>
        <dbReference type="Proteomes" id="UP000289738"/>
    </source>
</evidence>
<proteinExistence type="predicted"/>